<dbReference type="PATRIC" id="fig|1209989.3.peg.2130"/>
<sequence>MGKMLDPYLFPDSEVLKNKLDIKEKDKLEIVEAEYTSLLIGAIAEENTIKGDFSFEHLCQMHCYIFRIYMNGPGNQE</sequence>
<evidence type="ECO:0000313" key="2">
    <source>
        <dbReference type="Proteomes" id="UP000010802"/>
    </source>
</evidence>
<dbReference type="HOGENOM" id="CLU_176778_0_0_9"/>
<protein>
    <recommendedName>
        <fullName evidence="3">Filamentation induced by cAMP protein Fic</fullName>
    </recommendedName>
</protein>
<accession>L0S475</accession>
<keyword evidence="2" id="KW-1185">Reference proteome</keyword>
<dbReference type="Gene3D" id="1.10.3290.10">
    <property type="entry name" value="Fido-like domain"/>
    <property type="match status" value="1"/>
</dbReference>
<dbReference type="EMBL" id="HF563609">
    <property type="protein sequence ID" value="CCP26648.1"/>
    <property type="molecule type" value="Genomic_DNA"/>
</dbReference>
<organism evidence="1 2">
    <name type="scientific">Tepidanaerobacter acetatoxydans (strain DSM 21804 / JCM 16047 / Re1)</name>
    <dbReference type="NCBI Taxonomy" id="1209989"/>
    <lineage>
        <taxon>Bacteria</taxon>
        <taxon>Bacillati</taxon>
        <taxon>Bacillota</taxon>
        <taxon>Clostridia</taxon>
        <taxon>Thermosediminibacterales</taxon>
        <taxon>Tepidanaerobacteraceae</taxon>
        <taxon>Tepidanaerobacter</taxon>
    </lineage>
</organism>
<dbReference type="Proteomes" id="UP000010802">
    <property type="component" value="Chromosome"/>
</dbReference>
<dbReference type="InterPro" id="IPR036597">
    <property type="entry name" value="Fido-like_dom_sf"/>
</dbReference>
<name>L0S475_TEPAE</name>
<gene>
    <name evidence="1" type="ordered locus">TEPIRE1_1847</name>
</gene>
<proteinExistence type="predicted"/>
<reference evidence="2" key="1">
    <citation type="journal article" date="2013" name="Genome Announc.">
        <title>First genome sequence of a syntrophic acetate-oxidizing bacterium, Tepidanaerobacter acetatoxydans strain Re1.</title>
        <authorList>
            <person name="Manzoor S."/>
            <person name="Bongcam-Rudloff E."/>
            <person name="Schnurer A."/>
            <person name="Muller B."/>
        </authorList>
    </citation>
    <scope>NUCLEOTIDE SEQUENCE [LARGE SCALE GENOMIC DNA]</scope>
    <source>
        <strain evidence="2">Re1</strain>
    </source>
</reference>
<evidence type="ECO:0008006" key="3">
    <source>
        <dbReference type="Google" id="ProtNLM"/>
    </source>
</evidence>
<evidence type="ECO:0000313" key="1">
    <source>
        <dbReference type="EMBL" id="CCP26648.1"/>
    </source>
</evidence>
<dbReference type="AlphaFoldDB" id="L0S475"/>
<dbReference type="KEGG" id="tae:TepiRe1_1847"/>
<dbReference type="eggNOG" id="COG2184">
    <property type="taxonomic scope" value="Bacteria"/>
</dbReference>